<protein>
    <submittedName>
        <fullName evidence="2">Kinase-like domain-containing protein</fullName>
    </submittedName>
</protein>
<dbReference type="InterPro" id="IPR000719">
    <property type="entry name" value="Prot_kinase_dom"/>
</dbReference>
<dbReference type="AlphaFoldDB" id="A0A2P4QTN7"/>
<organism evidence="2 3">
    <name type="scientific">Rhizophagus irregularis (strain DAOM 181602 / DAOM 197198 / MUCL 43194)</name>
    <name type="common">Arbuscular mycorrhizal fungus</name>
    <name type="synonym">Glomus intraradices</name>
    <dbReference type="NCBI Taxonomy" id="747089"/>
    <lineage>
        <taxon>Eukaryota</taxon>
        <taxon>Fungi</taxon>
        <taxon>Fungi incertae sedis</taxon>
        <taxon>Mucoromycota</taxon>
        <taxon>Glomeromycotina</taxon>
        <taxon>Glomeromycetes</taxon>
        <taxon>Glomerales</taxon>
        <taxon>Glomeraceae</taxon>
        <taxon>Rhizophagus</taxon>
    </lineage>
</organism>
<evidence type="ECO:0000259" key="1">
    <source>
        <dbReference type="PROSITE" id="PS50011"/>
    </source>
</evidence>
<dbReference type="PANTHER" id="PTHR44329">
    <property type="entry name" value="SERINE/THREONINE-PROTEIN KINASE TNNI3K-RELATED"/>
    <property type="match status" value="1"/>
</dbReference>
<name>A0A2P4QTN7_RHIID</name>
<comment type="caution">
    <text evidence="2">The sequence shown here is derived from an EMBL/GenBank/DDBJ whole genome shotgun (WGS) entry which is preliminary data.</text>
</comment>
<dbReference type="Gene3D" id="1.10.510.10">
    <property type="entry name" value="Transferase(Phosphotransferase) domain 1"/>
    <property type="match status" value="1"/>
</dbReference>
<dbReference type="PROSITE" id="PS50011">
    <property type="entry name" value="PROTEIN_KINASE_DOM"/>
    <property type="match status" value="1"/>
</dbReference>
<dbReference type="GO" id="GO:0005524">
    <property type="term" value="F:ATP binding"/>
    <property type="evidence" value="ECO:0007669"/>
    <property type="project" value="InterPro"/>
</dbReference>
<dbReference type="EMBL" id="AUPC02000014">
    <property type="protein sequence ID" value="POG80989.1"/>
    <property type="molecule type" value="Genomic_DNA"/>
</dbReference>
<evidence type="ECO:0000313" key="2">
    <source>
        <dbReference type="EMBL" id="POG80989.1"/>
    </source>
</evidence>
<evidence type="ECO:0000313" key="3">
    <source>
        <dbReference type="Proteomes" id="UP000018888"/>
    </source>
</evidence>
<dbReference type="Pfam" id="PF07714">
    <property type="entry name" value="PK_Tyr_Ser-Thr"/>
    <property type="match status" value="1"/>
</dbReference>
<gene>
    <name evidence="2" type="ORF">GLOIN_2v191232</name>
</gene>
<dbReference type="InterPro" id="IPR011009">
    <property type="entry name" value="Kinase-like_dom_sf"/>
</dbReference>
<keyword evidence="3" id="KW-1185">Reference proteome</keyword>
<dbReference type="PRINTS" id="PR00109">
    <property type="entry name" value="TYRKINASE"/>
</dbReference>
<reference evidence="2 3" key="2">
    <citation type="journal article" date="2018" name="New Phytol.">
        <title>High intraspecific genome diversity in the model arbuscular mycorrhizal symbiont Rhizophagus irregularis.</title>
        <authorList>
            <person name="Chen E.C.H."/>
            <person name="Morin E."/>
            <person name="Beaudet D."/>
            <person name="Noel J."/>
            <person name="Yildirir G."/>
            <person name="Ndikumana S."/>
            <person name="Charron P."/>
            <person name="St-Onge C."/>
            <person name="Giorgi J."/>
            <person name="Kruger M."/>
            <person name="Marton T."/>
            <person name="Ropars J."/>
            <person name="Grigoriev I.V."/>
            <person name="Hainaut M."/>
            <person name="Henrissat B."/>
            <person name="Roux C."/>
            <person name="Martin F."/>
            <person name="Corradi N."/>
        </authorList>
    </citation>
    <scope>NUCLEOTIDE SEQUENCE [LARGE SCALE GENOMIC DNA]</scope>
    <source>
        <strain evidence="2 3">DAOM 197198</strain>
    </source>
</reference>
<reference evidence="2 3" key="1">
    <citation type="journal article" date="2013" name="Proc. Natl. Acad. Sci. U.S.A.">
        <title>Genome of an arbuscular mycorrhizal fungus provides insight into the oldest plant symbiosis.</title>
        <authorList>
            <person name="Tisserant E."/>
            <person name="Malbreil M."/>
            <person name="Kuo A."/>
            <person name="Kohler A."/>
            <person name="Symeonidi A."/>
            <person name="Balestrini R."/>
            <person name="Charron P."/>
            <person name="Duensing N."/>
            <person name="Frei Dit Frey N."/>
            <person name="Gianinazzi-Pearson V."/>
            <person name="Gilbert L.B."/>
            <person name="Handa Y."/>
            <person name="Herr J.R."/>
            <person name="Hijri M."/>
            <person name="Koul R."/>
            <person name="Kawaguchi M."/>
            <person name="Krajinski F."/>
            <person name="Lammers P.J."/>
            <person name="Masclaux F.G."/>
            <person name="Murat C."/>
            <person name="Morin E."/>
            <person name="Ndikumana S."/>
            <person name="Pagni M."/>
            <person name="Petitpierre D."/>
            <person name="Requena N."/>
            <person name="Rosikiewicz P."/>
            <person name="Riley R."/>
            <person name="Saito K."/>
            <person name="San Clemente H."/>
            <person name="Shapiro H."/>
            <person name="van Tuinen D."/>
            <person name="Becard G."/>
            <person name="Bonfante P."/>
            <person name="Paszkowski U."/>
            <person name="Shachar-Hill Y.Y."/>
            <person name="Tuskan G.A."/>
            <person name="Young P.W."/>
            <person name="Sanders I.R."/>
            <person name="Henrissat B."/>
            <person name="Rensing S.A."/>
            <person name="Grigoriev I.V."/>
            <person name="Corradi N."/>
            <person name="Roux C."/>
            <person name="Martin F."/>
        </authorList>
    </citation>
    <scope>NUCLEOTIDE SEQUENCE [LARGE SCALE GENOMIC DNA]</scope>
    <source>
        <strain evidence="2 3">DAOM 197198</strain>
    </source>
</reference>
<dbReference type="InterPro" id="IPR001245">
    <property type="entry name" value="Ser-Thr/Tyr_kinase_cat_dom"/>
</dbReference>
<dbReference type="PANTHER" id="PTHR44329:SF6">
    <property type="entry name" value="RECEPTOR-INTERACTING SERINE_THREONINE-PROTEIN KINASE 1"/>
    <property type="match status" value="1"/>
</dbReference>
<dbReference type="Proteomes" id="UP000018888">
    <property type="component" value="Unassembled WGS sequence"/>
</dbReference>
<feature type="domain" description="Protein kinase" evidence="1">
    <location>
        <begin position="1"/>
        <end position="181"/>
    </location>
</feature>
<accession>A0A2P4QTN7</accession>
<dbReference type="SUPFAM" id="SSF56112">
    <property type="entry name" value="Protein kinase-like (PK-like)"/>
    <property type="match status" value="1"/>
</dbReference>
<dbReference type="InterPro" id="IPR051681">
    <property type="entry name" value="Ser/Thr_Kinases-Pseudokinases"/>
</dbReference>
<dbReference type="GO" id="GO:0004674">
    <property type="term" value="F:protein serine/threonine kinase activity"/>
    <property type="evidence" value="ECO:0007669"/>
    <property type="project" value="TreeGrafter"/>
</dbReference>
<proteinExistence type="predicted"/>
<sequence>MSYAKKGSLRKCLSDIAKIKWQYKLQLLKNIILGLKTIHESNLIHCDLHDGNVLISDNFETYIIDLGLCKLVKDSLQNEIDKIYGIIPYIAPEALRNQPYVQASDIYSFSMIMWEFTSGVPPFNNKVHDHQLIIDICEGERPEIIKSTPKCYIDLMKKCWNSDPFKRPTIGDLENIISKWLICVNEYYEVNEENSEYSITSINMDQNRNVIEEFVKANKALLQEQTETSIIQFRPQAYYTNRLTTKILDQNSDCLDCSGLLSFASESFEDCMI</sequence>